<dbReference type="EMBL" id="CP063450">
    <property type="protein sequence ID" value="QOV99442.1"/>
    <property type="molecule type" value="Genomic_DNA"/>
</dbReference>
<dbReference type="CDD" id="cd08899">
    <property type="entry name" value="SRPBCC_CalC_Aha1-like_6"/>
    <property type="match status" value="1"/>
</dbReference>
<dbReference type="Proteomes" id="UP000593818">
    <property type="component" value="Chromosome"/>
</dbReference>
<comment type="similarity">
    <text evidence="1">Belongs to the AHA1 family.</text>
</comment>
<accession>A0A7M2XQ19</accession>
<protein>
    <submittedName>
        <fullName evidence="3">SRPBCC family protein</fullName>
    </submittedName>
</protein>
<dbReference type="RefSeq" id="WP_138841688.1">
    <property type="nucleotide sequence ID" value="NZ_CP040719.1"/>
</dbReference>
<evidence type="ECO:0000256" key="1">
    <source>
        <dbReference type="ARBA" id="ARBA00006817"/>
    </source>
</evidence>
<dbReference type="GeneID" id="86864460"/>
<name>A0A7M2XQ19_9NOCA</name>
<keyword evidence="4" id="KW-1185">Reference proteome</keyword>
<evidence type="ECO:0000259" key="2">
    <source>
        <dbReference type="Pfam" id="PF08327"/>
    </source>
</evidence>
<reference evidence="3 4" key="1">
    <citation type="submission" date="2020-10" db="EMBL/GenBank/DDBJ databases">
        <title>Whole genome sequence of oil-degrading bacteria Rhodococcus pyridinivorans strain 5Ap.</title>
        <authorList>
            <person name="Akhremchuk A.E."/>
            <person name="Valentovich L.N."/>
            <person name="Charniauskaya M.I."/>
            <person name="Bukliarevich H.A."/>
            <person name="Titok M.A."/>
        </authorList>
    </citation>
    <scope>NUCLEOTIDE SEQUENCE [LARGE SCALE GENOMIC DNA]</scope>
    <source>
        <strain evidence="3 4">5Ap</strain>
    </source>
</reference>
<dbReference type="Pfam" id="PF08327">
    <property type="entry name" value="AHSA1"/>
    <property type="match status" value="1"/>
</dbReference>
<evidence type="ECO:0000313" key="4">
    <source>
        <dbReference type="Proteomes" id="UP000593818"/>
    </source>
</evidence>
<sequence length="173" mass="18937">MKNRARFVDVEGRPAIRFEREYPYPQERLWSAVTDPAELSRWFPAAVDIELREGGTITFTDEPGAEPTKGTILACEPRGSLSYTWEGDELGFTLNPTPQGCLFVFVNVLGDRETAAMVAAGWTVCLDEFDALLAGEPPSQETDSEAWRPVYESYIAEGFPAGAPVPGQGGETS</sequence>
<feature type="domain" description="Activator of Hsp90 ATPase homologue 1/2-like C-terminal" evidence="2">
    <location>
        <begin position="24"/>
        <end position="133"/>
    </location>
</feature>
<dbReference type="Gene3D" id="3.30.530.20">
    <property type="match status" value="1"/>
</dbReference>
<dbReference type="SUPFAM" id="SSF55961">
    <property type="entry name" value="Bet v1-like"/>
    <property type="match status" value="1"/>
</dbReference>
<organism evidence="3 4">
    <name type="scientific">Rhodococcus pyridinivorans</name>
    <dbReference type="NCBI Taxonomy" id="103816"/>
    <lineage>
        <taxon>Bacteria</taxon>
        <taxon>Bacillati</taxon>
        <taxon>Actinomycetota</taxon>
        <taxon>Actinomycetes</taxon>
        <taxon>Mycobacteriales</taxon>
        <taxon>Nocardiaceae</taxon>
        <taxon>Rhodococcus</taxon>
    </lineage>
</organism>
<dbReference type="InterPro" id="IPR023393">
    <property type="entry name" value="START-like_dom_sf"/>
</dbReference>
<dbReference type="InterPro" id="IPR013538">
    <property type="entry name" value="ASHA1/2-like_C"/>
</dbReference>
<evidence type="ECO:0000313" key="3">
    <source>
        <dbReference type="EMBL" id="QOV99442.1"/>
    </source>
</evidence>
<dbReference type="AlphaFoldDB" id="A0A7M2XQ19"/>
<gene>
    <name evidence="3" type="ORF">INP59_03290</name>
</gene>
<proteinExistence type="inferred from homology"/>